<dbReference type="InterPro" id="IPR027417">
    <property type="entry name" value="P-loop_NTPase"/>
</dbReference>
<evidence type="ECO:0000313" key="3">
    <source>
        <dbReference type="Proteomes" id="UP001232445"/>
    </source>
</evidence>
<dbReference type="CDD" id="cd01855">
    <property type="entry name" value="YqeH"/>
    <property type="match status" value="1"/>
</dbReference>
<evidence type="ECO:0000313" key="2">
    <source>
        <dbReference type="EMBL" id="MDQ0339587.1"/>
    </source>
</evidence>
<sequence>MAVFCTGCGVKLQSENPEQPGYVPASAMEREQVICKRCFRIKHYNDLTPVPMDKNDFLQILHRIGETKTLVVKIVDLFDFNGSWLPGLMRFVNFNPVLLVANKTDLFPHVNWGRIEQWVRLQAKQGGLKPVDVVFCSGEKGTGIKTLMEAIEKHRQGGDVYVVGATNVGKSTIINQMLKHAGAEETAPLLTTSRFPGTTLDMIKIPLDDGQALYDTPGVINEHQMAHYISHEELKVILPTKPVKPKIYQLHSAQTLFFGGLARLDFNAGERQSFVCYMSNELLVHRTKLEKADQLYVQHLGEMLTPPGKKSLQEWKELEPHQFSIGEEPVDIVFSGLGWVAVKGTGAHLTAYAPEGVGVYVRPSLI</sequence>
<dbReference type="PANTHER" id="PTHR46434:SF1">
    <property type="entry name" value="GENETIC INTERACTOR OF PROHIBITINS 3, MITOCHONDRIAL"/>
    <property type="match status" value="1"/>
</dbReference>
<dbReference type="Pfam" id="PF21516">
    <property type="entry name" value="YqeH-like_C"/>
    <property type="match status" value="1"/>
</dbReference>
<dbReference type="EMBL" id="JAUSUQ010000008">
    <property type="protein sequence ID" value="MDQ0339587.1"/>
    <property type="molecule type" value="Genomic_DNA"/>
</dbReference>
<dbReference type="Gene3D" id="3.40.50.300">
    <property type="entry name" value="P-loop containing nucleotide triphosphate hydrolases"/>
    <property type="match status" value="1"/>
</dbReference>
<dbReference type="InterPro" id="IPR006073">
    <property type="entry name" value="GTP-bd"/>
</dbReference>
<comment type="caution">
    <text evidence="2">The sequence shown here is derived from an EMBL/GenBank/DDBJ whole genome shotgun (WGS) entry which is preliminary data.</text>
</comment>
<evidence type="ECO:0000259" key="1">
    <source>
        <dbReference type="PROSITE" id="PS51721"/>
    </source>
</evidence>
<dbReference type="InterPro" id="IPR030378">
    <property type="entry name" value="G_CP_dom"/>
</dbReference>
<dbReference type="SUPFAM" id="SSF52540">
    <property type="entry name" value="P-loop containing nucleoside triphosphate hydrolases"/>
    <property type="match status" value="1"/>
</dbReference>
<dbReference type="RefSeq" id="WP_307339788.1">
    <property type="nucleotide sequence ID" value="NZ_JAUSUQ010000008.1"/>
</dbReference>
<keyword evidence="3" id="KW-1185">Reference proteome</keyword>
<dbReference type="NCBIfam" id="TIGR03597">
    <property type="entry name" value="GTPase_YqeH"/>
    <property type="match status" value="1"/>
</dbReference>
<feature type="domain" description="CP-type G" evidence="1">
    <location>
        <begin position="58"/>
        <end position="222"/>
    </location>
</feature>
<name>A0ABU0CX03_9BACI</name>
<gene>
    <name evidence="2" type="ORF">J2S00_002375</name>
</gene>
<accession>A0ABU0CX03</accession>
<dbReference type="InterPro" id="IPR048422">
    <property type="entry name" value="NOA1/YqeH-like_C"/>
</dbReference>
<dbReference type="Proteomes" id="UP001232445">
    <property type="component" value="Unassembled WGS sequence"/>
</dbReference>
<organism evidence="2 3">
    <name type="scientific">Caldalkalibacillus uzonensis</name>
    <dbReference type="NCBI Taxonomy" id="353224"/>
    <lineage>
        <taxon>Bacteria</taxon>
        <taxon>Bacillati</taxon>
        <taxon>Bacillota</taxon>
        <taxon>Bacilli</taxon>
        <taxon>Bacillales</taxon>
        <taxon>Bacillaceae</taxon>
        <taxon>Caldalkalibacillus</taxon>
    </lineage>
</organism>
<dbReference type="InterPro" id="IPR019988">
    <property type="entry name" value="GTP-bd_ribosome_bgen_YqeH"/>
</dbReference>
<dbReference type="PANTHER" id="PTHR46434">
    <property type="entry name" value="GENETIC INTERACTOR OF PROHIBITINS 3, MITOCHONDRIAL"/>
    <property type="match status" value="1"/>
</dbReference>
<dbReference type="InterPro" id="IPR050896">
    <property type="entry name" value="Mito_lipid_metab_GTPase"/>
</dbReference>
<proteinExistence type="predicted"/>
<dbReference type="Pfam" id="PF01926">
    <property type="entry name" value="MMR_HSR1"/>
    <property type="match status" value="1"/>
</dbReference>
<protein>
    <submittedName>
        <fullName evidence="2">Ribosome biogenesis GTPase YqeH</fullName>
    </submittedName>
</protein>
<dbReference type="PROSITE" id="PS51721">
    <property type="entry name" value="G_CP"/>
    <property type="match status" value="1"/>
</dbReference>
<reference evidence="2 3" key="1">
    <citation type="submission" date="2023-07" db="EMBL/GenBank/DDBJ databases">
        <title>Genomic Encyclopedia of Type Strains, Phase IV (KMG-IV): sequencing the most valuable type-strain genomes for metagenomic binning, comparative biology and taxonomic classification.</title>
        <authorList>
            <person name="Goeker M."/>
        </authorList>
    </citation>
    <scope>NUCLEOTIDE SEQUENCE [LARGE SCALE GENOMIC DNA]</scope>
    <source>
        <strain evidence="2 3">DSM 17740</strain>
    </source>
</reference>